<feature type="compositionally biased region" description="Acidic residues" evidence="1">
    <location>
        <begin position="222"/>
        <end position="234"/>
    </location>
</feature>
<proteinExistence type="predicted"/>
<dbReference type="EMBL" id="PDNB01000008">
    <property type="protein sequence ID" value="PGH17818.1"/>
    <property type="molecule type" value="Genomic_DNA"/>
</dbReference>
<accession>A0A2B7YA64</accession>
<evidence type="ECO:0000313" key="3">
    <source>
        <dbReference type="Proteomes" id="UP000223968"/>
    </source>
</evidence>
<gene>
    <name evidence="2" type="ORF">AJ79_00959</name>
</gene>
<feature type="compositionally biased region" description="Basic and acidic residues" evidence="1">
    <location>
        <begin position="306"/>
        <end position="331"/>
    </location>
</feature>
<dbReference type="PANTHER" id="PTHR34117:SF1">
    <property type="entry name" value="STYLE CELL-CYCLE INHIBITOR 1"/>
    <property type="match status" value="1"/>
</dbReference>
<comment type="caution">
    <text evidence="2">The sequence shown here is derived from an EMBL/GenBank/DDBJ whole genome shotgun (WGS) entry which is preliminary data.</text>
</comment>
<dbReference type="PANTHER" id="PTHR34117">
    <property type="entry name" value="STYLE CELL-CYCLE INHIBITOR 1"/>
    <property type="match status" value="1"/>
</dbReference>
<feature type="compositionally biased region" description="Polar residues" evidence="1">
    <location>
        <begin position="203"/>
        <end position="217"/>
    </location>
</feature>
<keyword evidence="3" id="KW-1185">Reference proteome</keyword>
<protein>
    <recommendedName>
        <fullName evidence="4">RNA helicase HEL117</fullName>
    </recommendedName>
</protein>
<dbReference type="OrthoDB" id="2139939at2759"/>
<reference evidence="2 3" key="1">
    <citation type="submission" date="2017-10" db="EMBL/GenBank/DDBJ databases">
        <title>Comparative genomics in systemic dimorphic fungi from Ajellomycetaceae.</title>
        <authorList>
            <person name="Munoz J.F."/>
            <person name="Mcewen J.G."/>
            <person name="Clay O.K."/>
            <person name="Cuomo C.A."/>
        </authorList>
    </citation>
    <scope>NUCLEOTIDE SEQUENCE [LARGE SCALE GENOMIC DNA]</scope>
    <source>
        <strain evidence="2 3">UAMH5409</strain>
    </source>
</reference>
<organism evidence="2 3">
    <name type="scientific">Helicocarpus griseus UAMH5409</name>
    <dbReference type="NCBI Taxonomy" id="1447875"/>
    <lineage>
        <taxon>Eukaryota</taxon>
        <taxon>Fungi</taxon>
        <taxon>Dikarya</taxon>
        <taxon>Ascomycota</taxon>
        <taxon>Pezizomycotina</taxon>
        <taxon>Eurotiomycetes</taxon>
        <taxon>Eurotiomycetidae</taxon>
        <taxon>Onygenales</taxon>
        <taxon>Ajellomycetaceae</taxon>
        <taxon>Helicocarpus</taxon>
    </lineage>
</organism>
<feature type="compositionally biased region" description="Basic and acidic residues" evidence="1">
    <location>
        <begin position="343"/>
        <end position="354"/>
    </location>
</feature>
<dbReference type="AlphaFoldDB" id="A0A2B7YA64"/>
<feature type="compositionally biased region" description="Low complexity" evidence="1">
    <location>
        <begin position="332"/>
        <end position="341"/>
    </location>
</feature>
<evidence type="ECO:0008006" key="4">
    <source>
        <dbReference type="Google" id="ProtNLM"/>
    </source>
</evidence>
<feature type="compositionally biased region" description="Basic and acidic residues" evidence="1">
    <location>
        <begin position="62"/>
        <end position="83"/>
    </location>
</feature>
<feature type="region of interest" description="Disordered" evidence="1">
    <location>
        <begin position="1"/>
        <end position="91"/>
    </location>
</feature>
<feature type="compositionally biased region" description="Polar residues" evidence="1">
    <location>
        <begin position="285"/>
        <end position="296"/>
    </location>
</feature>
<feature type="compositionally biased region" description="Basic residues" evidence="1">
    <location>
        <begin position="38"/>
        <end position="61"/>
    </location>
</feature>
<dbReference type="InterPro" id="IPR044688">
    <property type="entry name" value="SCI-1-like"/>
</dbReference>
<feature type="region of interest" description="Disordered" evidence="1">
    <location>
        <begin position="164"/>
        <end position="366"/>
    </location>
</feature>
<name>A0A2B7YA64_9EURO</name>
<feature type="compositionally biased region" description="Polar residues" evidence="1">
    <location>
        <begin position="19"/>
        <end position="29"/>
    </location>
</feature>
<evidence type="ECO:0000256" key="1">
    <source>
        <dbReference type="SAM" id="MobiDB-lite"/>
    </source>
</evidence>
<dbReference type="Proteomes" id="UP000223968">
    <property type="component" value="Unassembled WGS sequence"/>
</dbReference>
<evidence type="ECO:0000313" key="2">
    <source>
        <dbReference type="EMBL" id="PGH17818.1"/>
    </source>
</evidence>
<sequence length="424" mass="48308">MDVPRHRHDDNRTYRSRSRTGSQSRMMSTSRSPVSEHPRRRRRRHRRDHRDHHRSHRHSHDRSRSPERKSERRSRREYEHERTTAAASVPAATLPFGARPLSKHDLRQLEPMFALYLDIQKNIDIAELDEREVKGRWKSFVGKWNRGELAEGWYDPSTYEKAQQSSGAYADNNDRSASTTVPRASPDYSDEGYDRSSTGGGDNTSATTRGCSISAATPTPLAEDEEEDEDEEESYGPKLPTPDTSLALEPSTSRINRAVERSGPTIPSMQDLQLQRESEKHAHSSALSAQHKQTTLARAAHKAHLRSMEEEVAPRAEPGTRERRLEKKREASAANRAFAEAKGGGDVDGIRDEELMGGGGGGDDLAALKREKEREARKKNEREIRREEMLRARAAEREERLKSYRKREEETMSVLKALAKQRFG</sequence>